<dbReference type="FunFam" id="3.90.400.10:FF:000001">
    <property type="entry name" value="Maltase A3, isoform A"/>
    <property type="match status" value="1"/>
</dbReference>
<evidence type="ECO:0000256" key="2">
    <source>
        <dbReference type="ARBA" id="ARBA00022448"/>
    </source>
</evidence>
<comment type="caution">
    <text evidence="20">The sequence shown here is derived from an EMBL/GenBank/DDBJ whole genome shotgun (WGS) entry which is preliminary data.</text>
</comment>
<proteinExistence type="predicted"/>
<dbReference type="Gene3D" id="3.20.20.80">
    <property type="entry name" value="Glycosidases"/>
    <property type="match status" value="3"/>
</dbReference>
<feature type="transmembrane region" description="Helical" evidence="18">
    <location>
        <begin position="101"/>
        <end position="123"/>
    </location>
</feature>
<evidence type="ECO:0000256" key="5">
    <source>
        <dbReference type="ARBA" id="ARBA00022692"/>
    </source>
</evidence>
<keyword evidence="3" id="KW-1003">Cell membrane</keyword>
<keyword evidence="2" id="KW-0813">Transport</keyword>
<feature type="domain" description="Glycosyl hydrolase family 13 catalytic" evidence="19">
    <location>
        <begin position="138"/>
        <end position="562"/>
    </location>
</feature>
<keyword evidence="6" id="KW-0735">Signal-anchor</keyword>
<dbReference type="GO" id="GO:0006865">
    <property type="term" value="P:amino acid transport"/>
    <property type="evidence" value="ECO:0007669"/>
    <property type="project" value="UniProtKB-KW"/>
</dbReference>
<keyword evidence="8 18" id="KW-1133">Transmembrane helix</keyword>
<evidence type="ECO:0000259" key="19">
    <source>
        <dbReference type="SMART" id="SM00642"/>
    </source>
</evidence>
<dbReference type="InterPro" id="IPR006047">
    <property type="entry name" value="GH13_cat_dom"/>
</dbReference>
<evidence type="ECO:0000256" key="4">
    <source>
        <dbReference type="ARBA" id="ARBA00022553"/>
    </source>
</evidence>
<evidence type="ECO:0000256" key="3">
    <source>
        <dbReference type="ARBA" id="ARBA00022475"/>
    </source>
</evidence>
<name>A0A8S4BQ80_9TELE</name>
<evidence type="ECO:0000256" key="13">
    <source>
        <dbReference type="ARBA" id="ARBA00068638"/>
    </source>
</evidence>
<dbReference type="EMBL" id="CAJRST010039999">
    <property type="protein sequence ID" value="CAG6016616.1"/>
    <property type="molecule type" value="Genomic_DNA"/>
</dbReference>
<dbReference type="Gene3D" id="2.60.40.1180">
    <property type="entry name" value="Golgi alpha-mannosidase II"/>
    <property type="match status" value="1"/>
</dbReference>
<feature type="region of interest" description="Disordered" evidence="17">
    <location>
        <begin position="1"/>
        <end position="54"/>
    </location>
</feature>
<keyword evidence="5 18" id="KW-0812">Transmembrane</keyword>
<keyword evidence="4" id="KW-0597">Phosphoprotein</keyword>
<keyword evidence="21" id="KW-1185">Reference proteome</keyword>
<evidence type="ECO:0000256" key="16">
    <source>
        <dbReference type="ARBA" id="ARBA00083001"/>
    </source>
</evidence>
<dbReference type="SUPFAM" id="SSF51445">
    <property type="entry name" value="(Trans)glycosidases"/>
    <property type="match status" value="1"/>
</dbReference>
<dbReference type="Proteomes" id="UP000677803">
    <property type="component" value="Unassembled WGS sequence"/>
</dbReference>
<dbReference type="GO" id="GO:0016324">
    <property type="term" value="C:apical plasma membrane"/>
    <property type="evidence" value="ECO:0007669"/>
    <property type="project" value="UniProtKB-SubCell"/>
</dbReference>
<gene>
    <name evidence="20" type="ORF">MMEN_LOCUS20420</name>
</gene>
<dbReference type="GO" id="GO:0005975">
    <property type="term" value="P:carbohydrate metabolic process"/>
    <property type="evidence" value="ECO:0007669"/>
    <property type="project" value="InterPro"/>
</dbReference>
<keyword evidence="11" id="KW-0325">Glycoprotein</keyword>
<dbReference type="PANTHER" id="PTHR10357">
    <property type="entry name" value="ALPHA-AMYLASE FAMILY MEMBER"/>
    <property type="match status" value="1"/>
</dbReference>
<reference evidence="20" key="1">
    <citation type="submission" date="2021-05" db="EMBL/GenBank/DDBJ databases">
        <authorList>
            <person name="Tigano A."/>
        </authorList>
    </citation>
    <scope>NUCLEOTIDE SEQUENCE</scope>
</reference>
<evidence type="ECO:0000256" key="15">
    <source>
        <dbReference type="ARBA" id="ARBA00080119"/>
    </source>
</evidence>
<evidence type="ECO:0000256" key="11">
    <source>
        <dbReference type="ARBA" id="ARBA00023180"/>
    </source>
</evidence>
<dbReference type="CDD" id="cd11359">
    <property type="entry name" value="AmyAc_SLC3A1"/>
    <property type="match status" value="1"/>
</dbReference>
<sequence length="739" mass="84580">MRFKKASGRVELAEGTRNPAFRDADGDEPAAEHSAGREDHSARTEDPSAGREDGVAAVVEPEAAVAVVGDEYSQVRPYAGMPKEVLLRYSSQARYRVPREILFWLTVCCTLALVAVTVTVVAVSPRCLSWWQASPVYQVYPRSFKDSDGDGIGDLKGIVEKLDHFLYLNIKSVWISPFYRSPMRDFGYDVEDFRDIDPIFGTMADFENLLAEMHQRGLKLIMDFIPNHTSDRHRWFNLSRTRDPHYEDYYVWADCNSTSPKPNNWVRTVSVFGNSSWTYDEVRGQCYLHQFLKEQPDLNFRNPDVRQEIIDLIRFWLDKGVDGFRMDAVKHILEAEHLRDEPQVYPDRPPESVTTEWDLHHDYTYTQLGLHDLLREFRAEMDAYSREPGRYRYRGPRGRVAMWPAGVPNGRKLGVRNIMVCVWLGRFMVTESYDYHEVEKTMMYYGTRLIKESDFPFNFYLLDLPHNKSGAWAKHLVDLWMANMPLGKWPNWVVGNHDRSRIASSAGPTYVRAINMMLLTLPGTPTTYYGEEIGMENINVTESQIQDPAGKYNASASRDPERSPMQWNDDMNAGFNNKTNVTWLPVHPDYESVNVEVQKADGGSVLSQYRSLSSLRQTALPFLRGWFCYVHADANVFSYVRELDGHRAAYLILLNFGTQSAATDLSSVQELPDQLEVVAATNPVRDGNTVQKSSILTEAGEGLVMQYSTYTRFHPKHPAECFVSEKACLLETIGILYKC</sequence>
<protein>
    <recommendedName>
        <fullName evidence="13">Amino acid transporter heavy chain SLC3A1</fullName>
    </recommendedName>
    <alternativeName>
        <fullName evidence="16">Neutral and basic amino acid transport protein</fullName>
    </alternativeName>
    <alternativeName>
        <fullName evidence="15">Solute carrier family 3 member 1</fullName>
    </alternativeName>
    <alternativeName>
        <fullName evidence="14">b(0,+)-type amino acid transporter-related heavy chain</fullName>
    </alternativeName>
</protein>
<evidence type="ECO:0000256" key="7">
    <source>
        <dbReference type="ARBA" id="ARBA00022970"/>
    </source>
</evidence>
<dbReference type="InterPro" id="IPR013780">
    <property type="entry name" value="Glyco_hydro_b"/>
</dbReference>
<evidence type="ECO:0000256" key="9">
    <source>
        <dbReference type="ARBA" id="ARBA00023136"/>
    </source>
</evidence>
<evidence type="ECO:0000256" key="8">
    <source>
        <dbReference type="ARBA" id="ARBA00022989"/>
    </source>
</evidence>
<dbReference type="Gene3D" id="3.90.400.10">
    <property type="entry name" value="Oligo-1,6-glucosidase, Domain 2"/>
    <property type="match status" value="1"/>
</dbReference>
<evidence type="ECO:0000313" key="21">
    <source>
        <dbReference type="Proteomes" id="UP000677803"/>
    </source>
</evidence>
<accession>A0A8S4BQ80</accession>
<dbReference type="AlphaFoldDB" id="A0A8S4BQ80"/>
<comment type="subcellular location">
    <subcellularLocation>
        <location evidence="1">Apical cell membrane</location>
        <topology evidence="1">Single-pass type II membrane protein</topology>
    </subcellularLocation>
</comment>
<dbReference type="Pfam" id="PF00128">
    <property type="entry name" value="Alpha-amylase"/>
    <property type="match status" value="1"/>
</dbReference>
<dbReference type="InterPro" id="IPR017853">
    <property type="entry name" value="GH"/>
</dbReference>
<keyword evidence="10" id="KW-1015">Disulfide bond</keyword>
<organism evidence="20 21">
    <name type="scientific">Menidia menidia</name>
    <name type="common">Atlantic silverside</name>
    <dbReference type="NCBI Taxonomy" id="238744"/>
    <lineage>
        <taxon>Eukaryota</taxon>
        <taxon>Metazoa</taxon>
        <taxon>Chordata</taxon>
        <taxon>Craniata</taxon>
        <taxon>Vertebrata</taxon>
        <taxon>Euteleostomi</taxon>
        <taxon>Actinopterygii</taxon>
        <taxon>Neopterygii</taxon>
        <taxon>Teleostei</taxon>
        <taxon>Neoteleostei</taxon>
        <taxon>Acanthomorphata</taxon>
        <taxon>Ovalentaria</taxon>
        <taxon>Atherinomorphae</taxon>
        <taxon>Atheriniformes</taxon>
        <taxon>Atherinopsidae</taxon>
        <taxon>Menidiinae</taxon>
        <taxon>Menidia</taxon>
    </lineage>
</organism>
<dbReference type="OrthoDB" id="1740265at2759"/>
<dbReference type="InterPro" id="IPR045857">
    <property type="entry name" value="O16G_dom_2"/>
</dbReference>
<dbReference type="SMART" id="SM00642">
    <property type="entry name" value="Aamy"/>
    <property type="match status" value="1"/>
</dbReference>
<dbReference type="PANTHER" id="PTHR10357:SF179">
    <property type="entry name" value="NEUTRAL AND BASIC AMINO ACID TRANSPORT PROTEIN RBAT"/>
    <property type="match status" value="1"/>
</dbReference>
<evidence type="ECO:0000313" key="20">
    <source>
        <dbReference type="EMBL" id="CAG6016616.1"/>
    </source>
</evidence>
<keyword evidence="7" id="KW-0029">Amino-acid transport</keyword>
<comment type="subunit">
    <text evidence="12">Disulfide-linked heterodimer composed of the catalytic light subunit SLC7A9 and the heavy subunit SLC3A1. The heterodimer is the minimal functional unit. Assembles in non-covalently linked heterotetramers (dimers of heterodimers) and higher order oligomers; the oligomerization is mediated by SLC3A1 likely to prevent degradation in the endoplasmic reticulum and facilitate heteromer trafficking to the plasma membrane. Disulfide-linked heterodimer composed of the catalytic light subunit SLC7A13 and the heavy subunit SLC3A1.</text>
</comment>
<evidence type="ECO:0000256" key="6">
    <source>
        <dbReference type="ARBA" id="ARBA00022968"/>
    </source>
</evidence>
<evidence type="ECO:0000256" key="17">
    <source>
        <dbReference type="SAM" id="MobiDB-lite"/>
    </source>
</evidence>
<keyword evidence="9 18" id="KW-0472">Membrane</keyword>
<evidence type="ECO:0000256" key="10">
    <source>
        <dbReference type="ARBA" id="ARBA00023157"/>
    </source>
</evidence>
<evidence type="ECO:0000256" key="12">
    <source>
        <dbReference type="ARBA" id="ARBA00062813"/>
    </source>
</evidence>
<evidence type="ECO:0000256" key="18">
    <source>
        <dbReference type="SAM" id="Phobius"/>
    </source>
</evidence>
<evidence type="ECO:0000256" key="14">
    <source>
        <dbReference type="ARBA" id="ARBA00076162"/>
    </source>
</evidence>
<dbReference type="FunFam" id="2.60.40.1180:FF:000026">
    <property type="entry name" value="Solute carrier family 3 (amino acid transporter heavy chain), member 1"/>
    <property type="match status" value="1"/>
</dbReference>
<feature type="compositionally biased region" description="Basic and acidic residues" evidence="17">
    <location>
        <begin position="20"/>
        <end position="54"/>
    </location>
</feature>
<evidence type="ECO:0000256" key="1">
    <source>
        <dbReference type="ARBA" id="ARBA00004655"/>
    </source>
</evidence>